<evidence type="ECO:0000256" key="6">
    <source>
        <dbReference type="ARBA" id="ARBA00022723"/>
    </source>
</evidence>
<keyword evidence="5" id="KW-0288">FMN</keyword>
<protein>
    <submittedName>
        <fullName evidence="12">2,4-dienoyl-CoA reductase</fullName>
    </submittedName>
</protein>
<keyword evidence="6" id="KW-0479">Metal-binding</keyword>
<evidence type="ECO:0000256" key="3">
    <source>
        <dbReference type="ARBA" id="ARBA00011048"/>
    </source>
</evidence>
<evidence type="ECO:0000313" key="12">
    <source>
        <dbReference type="EMBL" id="SEJ84914.1"/>
    </source>
</evidence>
<dbReference type="Gene3D" id="3.20.20.70">
    <property type="entry name" value="Aldolase class I"/>
    <property type="match status" value="1"/>
</dbReference>
<organism evidence="12 13">
    <name type="scientific">Propionispira arboris</name>
    <dbReference type="NCBI Taxonomy" id="84035"/>
    <lineage>
        <taxon>Bacteria</taxon>
        <taxon>Bacillati</taxon>
        <taxon>Bacillota</taxon>
        <taxon>Negativicutes</taxon>
        <taxon>Selenomonadales</taxon>
        <taxon>Selenomonadaceae</taxon>
        <taxon>Propionispira</taxon>
    </lineage>
</organism>
<dbReference type="GO" id="GO:0046872">
    <property type="term" value="F:metal ion binding"/>
    <property type="evidence" value="ECO:0007669"/>
    <property type="project" value="UniProtKB-KW"/>
</dbReference>
<name>A0A1H7C6K9_9FIRM</name>
<dbReference type="Proteomes" id="UP000199662">
    <property type="component" value="Unassembled WGS sequence"/>
</dbReference>
<comment type="cofactor">
    <cofactor evidence="2">
        <name>[4Fe-4S] cluster</name>
        <dbReference type="ChEBI" id="CHEBI:49883"/>
    </cofactor>
</comment>
<dbReference type="Pfam" id="PF00724">
    <property type="entry name" value="Oxidored_FMN"/>
    <property type="match status" value="1"/>
</dbReference>
<comment type="cofactor">
    <cofactor evidence="1">
        <name>FMN</name>
        <dbReference type="ChEBI" id="CHEBI:58210"/>
    </cofactor>
</comment>
<evidence type="ECO:0000256" key="4">
    <source>
        <dbReference type="ARBA" id="ARBA00022630"/>
    </source>
</evidence>
<dbReference type="SUPFAM" id="SSF51905">
    <property type="entry name" value="FAD/NAD(P)-binding domain"/>
    <property type="match status" value="1"/>
</dbReference>
<gene>
    <name evidence="12" type="ORF">SAMN05660742_11991</name>
</gene>
<comment type="similarity">
    <text evidence="3">In the N-terminal section; belongs to the NADH:flavin oxidoreductase/NADH oxidase family.</text>
</comment>
<dbReference type="InterPro" id="IPR023753">
    <property type="entry name" value="FAD/NAD-binding_dom"/>
</dbReference>
<dbReference type="InterPro" id="IPR013785">
    <property type="entry name" value="Aldolase_TIM"/>
</dbReference>
<evidence type="ECO:0000256" key="1">
    <source>
        <dbReference type="ARBA" id="ARBA00001917"/>
    </source>
</evidence>
<sequence length="661" mass="71723">MSSSNFQNLFKPFQVNKVIYKNRIVSAPMTFSLSALDPQVAEKSYRKVESRAKGGAAAVIVGETDINFTDADRLPFPNVDFTVCEGKSFDAFAEYANRIHKYGAVAICELSHAGSEKIPFKGQKNPIGPVAFTTSKGIRVEAMTQDDMDRVANEFAIAAKFMQKAGFDGILIHGGHGFLFTQFLSPRLNTRIDMYGGTLANRAKFPLAILKKIREITGKGFIIDVRLSAAEGVSGGGTVEETGKFCHMMEGIVDSVHISTGLYTDPIVTHQFSSMFVEHGCNAADSAIIKQYTSLPVGVVGGINSPEMAEKIIAEGKADYVILGRQMIADPEFVNKAASGREHEIRRCVRCFNCFPGSPEEGYTDIPYDGVTLSKKVGVCAINPETDTEVMFSEIGKPEKSRKVLIIGGGPAGMQAAITACNRGHKVTLVDEHTALGGVLNFTDIDVDKEDLRAFKNLLAAEVQKRNIEVIYGKKANGELIKQQRPEALILAIGATQSMPPIKGLNTAAQALEIFNQKEIKEKQIIMIGGGLVGCEAGLHLAKSGHKVTIIEMLEKVAKDSFGMYREALVHEMDKYEISTLTGHHCMEITSNSVRCADELGNEKTLAADRIFYALGMKSNKTDELKSAAGNIPVFEIGDCIHPGKVDAALKTAYLAAMNIM</sequence>
<dbReference type="SUPFAM" id="SSF51395">
    <property type="entry name" value="FMN-linked oxidoreductases"/>
    <property type="match status" value="1"/>
</dbReference>
<dbReference type="Gene3D" id="3.50.50.60">
    <property type="entry name" value="FAD/NAD(P)-binding domain"/>
    <property type="match status" value="1"/>
</dbReference>
<dbReference type="GO" id="GO:0016491">
    <property type="term" value="F:oxidoreductase activity"/>
    <property type="evidence" value="ECO:0007669"/>
    <property type="project" value="UniProtKB-KW"/>
</dbReference>
<keyword evidence="9" id="KW-0411">Iron-sulfur</keyword>
<evidence type="ECO:0000256" key="9">
    <source>
        <dbReference type="ARBA" id="ARBA00023014"/>
    </source>
</evidence>
<evidence type="ECO:0000259" key="10">
    <source>
        <dbReference type="Pfam" id="PF00724"/>
    </source>
</evidence>
<keyword evidence="8" id="KW-0408">Iron</keyword>
<dbReference type="PANTHER" id="PTHR42917">
    <property type="entry name" value="2,4-DIENOYL-COA REDUCTASE"/>
    <property type="match status" value="1"/>
</dbReference>
<keyword evidence="7" id="KW-0560">Oxidoreductase</keyword>
<dbReference type="PRINTS" id="PR00368">
    <property type="entry name" value="FADPNR"/>
</dbReference>
<evidence type="ECO:0000313" key="13">
    <source>
        <dbReference type="Proteomes" id="UP000199662"/>
    </source>
</evidence>
<feature type="domain" description="NADH:flavin oxidoreductase/NADH oxidase N-terminal" evidence="10">
    <location>
        <begin position="8"/>
        <end position="343"/>
    </location>
</feature>
<dbReference type="Pfam" id="PF07992">
    <property type="entry name" value="Pyr_redox_2"/>
    <property type="match status" value="1"/>
</dbReference>
<dbReference type="CDD" id="cd02803">
    <property type="entry name" value="OYE_like_FMN_family"/>
    <property type="match status" value="1"/>
</dbReference>
<dbReference type="STRING" id="84035.SAMN05660742_11991"/>
<reference evidence="12 13" key="1">
    <citation type="submission" date="2016-10" db="EMBL/GenBank/DDBJ databases">
        <authorList>
            <person name="de Groot N.N."/>
        </authorList>
    </citation>
    <scope>NUCLEOTIDE SEQUENCE [LARGE SCALE GENOMIC DNA]</scope>
    <source>
        <strain evidence="12 13">DSM 2179</strain>
    </source>
</reference>
<evidence type="ECO:0000256" key="2">
    <source>
        <dbReference type="ARBA" id="ARBA00001966"/>
    </source>
</evidence>
<keyword evidence="4" id="KW-0285">Flavoprotein</keyword>
<proteinExistence type="inferred from homology"/>
<dbReference type="PANTHER" id="PTHR42917:SF2">
    <property type="entry name" value="2,4-DIENOYL-COA REDUCTASE [(2E)-ENOYL-COA-PRODUCING]"/>
    <property type="match status" value="1"/>
</dbReference>
<dbReference type="AlphaFoldDB" id="A0A1H7C6K9"/>
<accession>A0A1H7C6K9</accession>
<keyword evidence="13" id="KW-1185">Reference proteome</keyword>
<dbReference type="GO" id="GO:0051536">
    <property type="term" value="F:iron-sulfur cluster binding"/>
    <property type="evidence" value="ECO:0007669"/>
    <property type="project" value="UniProtKB-KW"/>
</dbReference>
<evidence type="ECO:0000256" key="7">
    <source>
        <dbReference type="ARBA" id="ARBA00023002"/>
    </source>
</evidence>
<dbReference type="RefSeq" id="WP_091834271.1">
    <property type="nucleotide sequence ID" value="NZ_FNZK01000019.1"/>
</dbReference>
<evidence type="ECO:0000259" key="11">
    <source>
        <dbReference type="Pfam" id="PF07992"/>
    </source>
</evidence>
<dbReference type="Gene3D" id="3.40.50.720">
    <property type="entry name" value="NAD(P)-binding Rossmann-like Domain"/>
    <property type="match status" value="1"/>
</dbReference>
<evidence type="ECO:0000256" key="8">
    <source>
        <dbReference type="ARBA" id="ARBA00023004"/>
    </source>
</evidence>
<dbReference type="GO" id="GO:0010181">
    <property type="term" value="F:FMN binding"/>
    <property type="evidence" value="ECO:0007669"/>
    <property type="project" value="InterPro"/>
</dbReference>
<dbReference type="InterPro" id="IPR036188">
    <property type="entry name" value="FAD/NAD-bd_sf"/>
</dbReference>
<evidence type="ECO:0000256" key="5">
    <source>
        <dbReference type="ARBA" id="ARBA00022643"/>
    </source>
</evidence>
<dbReference type="InterPro" id="IPR001155">
    <property type="entry name" value="OxRdtase_FMN_N"/>
</dbReference>
<feature type="domain" description="FAD/NAD(P)-binding" evidence="11">
    <location>
        <begin position="403"/>
        <end position="630"/>
    </location>
</feature>
<dbReference type="EMBL" id="FNZK01000019">
    <property type="protein sequence ID" value="SEJ84914.1"/>
    <property type="molecule type" value="Genomic_DNA"/>
</dbReference>
<dbReference type="InterPro" id="IPR051793">
    <property type="entry name" value="NADH:flavin_oxidoreductase"/>
</dbReference>